<name>A0A5E4QP10_9NEOP</name>
<sequence length="76" mass="9161">MEYYEVKLILTVISILLVLVTLIMYSIITIYKYFVKSCSYITIIRKENKFKNQINRDKLYLVILVQIHLKSTHYNI</sequence>
<keyword evidence="1" id="KW-1133">Transmembrane helix</keyword>
<organism evidence="2 3">
    <name type="scientific">Leptidea sinapis</name>
    <dbReference type="NCBI Taxonomy" id="189913"/>
    <lineage>
        <taxon>Eukaryota</taxon>
        <taxon>Metazoa</taxon>
        <taxon>Ecdysozoa</taxon>
        <taxon>Arthropoda</taxon>
        <taxon>Hexapoda</taxon>
        <taxon>Insecta</taxon>
        <taxon>Pterygota</taxon>
        <taxon>Neoptera</taxon>
        <taxon>Endopterygota</taxon>
        <taxon>Lepidoptera</taxon>
        <taxon>Glossata</taxon>
        <taxon>Ditrysia</taxon>
        <taxon>Papilionoidea</taxon>
        <taxon>Pieridae</taxon>
        <taxon>Dismorphiinae</taxon>
        <taxon>Leptidea</taxon>
    </lineage>
</organism>
<evidence type="ECO:0000313" key="3">
    <source>
        <dbReference type="Proteomes" id="UP000324832"/>
    </source>
</evidence>
<protein>
    <submittedName>
        <fullName evidence="2">Uncharacterized protein</fullName>
    </submittedName>
</protein>
<keyword evidence="1" id="KW-0812">Transmembrane</keyword>
<dbReference type="EMBL" id="FZQP02004111">
    <property type="protein sequence ID" value="VVC99402.1"/>
    <property type="molecule type" value="Genomic_DNA"/>
</dbReference>
<dbReference type="AlphaFoldDB" id="A0A5E4QP10"/>
<proteinExistence type="predicted"/>
<reference evidence="2 3" key="1">
    <citation type="submission" date="2017-07" db="EMBL/GenBank/DDBJ databases">
        <authorList>
            <person name="Talla V."/>
            <person name="Backstrom N."/>
        </authorList>
    </citation>
    <scope>NUCLEOTIDE SEQUENCE [LARGE SCALE GENOMIC DNA]</scope>
</reference>
<keyword evidence="3" id="KW-1185">Reference proteome</keyword>
<accession>A0A5E4QP10</accession>
<feature type="transmembrane region" description="Helical" evidence="1">
    <location>
        <begin position="6"/>
        <end position="28"/>
    </location>
</feature>
<dbReference type="Proteomes" id="UP000324832">
    <property type="component" value="Unassembled WGS sequence"/>
</dbReference>
<keyword evidence="1" id="KW-0472">Membrane</keyword>
<evidence type="ECO:0000256" key="1">
    <source>
        <dbReference type="SAM" id="Phobius"/>
    </source>
</evidence>
<gene>
    <name evidence="2" type="ORF">LSINAPIS_LOCUS10292</name>
</gene>
<evidence type="ECO:0000313" key="2">
    <source>
        <dbReference type="EMBL" id="VVC99402.1"/>
    </source>
</evidence>